<evidence type="ECO:0000313" key="1">
    <source>
        <dbReference type="EMBL" id="MEL0604113.1"/>
    </source>
</evidence>
<dbReference type="Proteomes" id="UP001374952">
    <property type="component" value="Unassembled WGS sequence"/>
</dbReference>
<evidence type="ECO:0000313" key="2">
    <source>
        <dbReference type="Proteomes" id="UP001374952"/>
    </source>
</evidence>
<name>A0ACC6R4Y5_9GAMM</name>
<proteinExistence type="predicted"/>
<organism evidence="1 2">
    <name type="scientific">Pseudoalteromonas undina</name>
    <dbReference type="NCBI Taxonomy" id="43660"/>
    <lineage>
        <taxon>Bacteria</taxon>
        <taxon>Pseudomonadati</taxon>
        <taxon>Pseudomonadota</taxon>
        <taxon>Gammaproteobacteria</taxon>
        <taxon>Alteromonadales</taxon>
        <taxon>Pseudoalteromonadaceae</taxon>
        <taxon>Pseudoalteromonas</taxon>
    </lineage>
</organism>
<keyword evidence="2" id="KW-1185">Reference proteome</keyword>
<dbReference type="EMBL" id="JBAKAX010000006">
    <property type="protein sequence ID" value="MEL0604113.1"/>
    <property type="molecule type" value="Genomic_DNA"/>
</dbReference>
<gene>
    <name evidence="1" type="ORF">V6250_08035</name>
</gene>
<comment type="caution">
    <text evidence="1">The sequence shown here is derived from an EMBL/GenBank/DDBJ whole genome shotgun (WGS) entry which is preliminary data.</text>
</comment>
<sequence length="233" mass="26767">MKSNSKVLILGVALFTSMQPFSKEQEVDLTTDDFDLFTYLADKYIETNIKLQPFVKKSTFGIGYTSFDEKVFPKIGFIGYQFTDSQEKDRLVKLQLFKSEKGWSVVNVLANDKIHQANPIYTFKTDHFRSKHSRRAKVAAAKESEAWFNQQGIIPNVRSTSVSCYMTKDGLKASCHTIYGLKKGDKVSCFSKSYLMERQHDIWRMAKEISYDQKVSYSSGDLKTIKPFSMRCS</sequence>
<protein>
    <submittedName>
        <fullName evidence="1">Uncharacterized protein</fullName>
    </submittedName>
</protein>
<accession>A0ACC6R4Y5</accession>
<reference evidence="1" key="1">
    <citation type="submission" date="2024-02" db="EMBL/GenBank/DDBJ databases">
        <title>Bacteria isolated from the canopy kelp, Nereocystis luetkeana.</title>
        <authorList>
            <person name="Pfister C.A."/>
            <person name="Younker I.T."/>
            <person name="Light S.H."/>
        </authorList>
    </citation>
    <scope>NUCLEOTIDE SEQUENCE</scope>
    <source>
        <strain evidence="1">TN.2.01</strain>
    </source>
</reference>